<dbReference type="Proteomes" id="UP001060368">
    <property type="component" value="Chromosome"/>
</dbReference>
<dbReference type="EMBL" id="CP096115">
    <property type="protein sequence ID" value="UUX92013.1"/>
    <property type="molecule type" value="Genomic_DNA"/>
</dbReference>
<dbReference type="KEGG" id="mend:L6E24_11690"/>
<protein>
    <submittedName>
        <fullName evidence="2">Pseudouridine synthase</fullName>
    </submittedName>
</protein>
<dbReference type="InterPro" id="IPR036974">
    <property type="entry name" value="PUA_sf"/>
</dbReference>
<dbReference type="Gene3D" id="3.10.450.90">
    <property type="entry name" value="ArcTGT, C2 domain"/>
    <property type="match status" value="1"/>
</dbReference>
<dbReference type="AlphaFoldDB" id="A0A9E7PKY2"/>
<dbReference type="InterPro" id="IPR002478">
    <property type="entry name" value="PUA"/>
</dbReference>
<keyword evidence="3" id="KW-1185">Reference proteome</keyword>
<dbReference type="SUPFAM" id="SSF88802">
    <property type="entry name" value="Pre-PUA domain"/>
    <property type="match status" value="1"/>
</dbReference>
<feature type="domain" description="PUA" evidence="1">
    <location>
        <begin position="84"/>
        <end position="156"/>
    </location>
</feature>
<sequence>MSIESSENSHLRRARAIASFQFGRGAGEALFPDECTFKLSSTKRIRYIMLNKERLATVRAGDGRLTLSREGAKRMYSFLDAPSYRVTVLTEIEEFIIKGKNAMAKHVTSADPGIRSGDEVLVCNEEGEFLGTGSAILCGKEMAAFNYGVAVQIRKGS</sequence>
<dbReference type="SUPFAM" id="SSF88697">
    <property type="entry name" value="PUA domain-like"/>
    <property type="match status" value="1"/>
</dbReference>
<organism evidence="2 3">
    <name type="scientific">Methanoplanus endosymbiosus</name>
    <dbReference type="NCBI Taxonomy" id="33865"/>
    <lineage>
        <taxon>Archaea</taxon>
        <taxon>Methanobacteriati</taxon>
        <taxon>Methanobacteriota</taxon>
        <taxon>Stenosarchaea group</taxon>
        <taxon>Methanomicrobia</taxon>
        <taxon>Methanomicrobiales</taxon>
        <taxon>Methanomicrobiaceae</taxon>
        <taxon>Methanoplanus</taxon>
    </lineage>
</organism>
<dbReference type="GeneID" id="74308373"/>
<dbReference type="RefSeq" id="WP_257742164.1">
    <property type="nucleotide sequence ID" value="NZ_CP096115.1"/>
</dbReference>
<dbReference type="SMART" id="SM00359">
    <property type="entry name" value="PUA"/>
    <property type="match status" value="1"/>
</dbReference>
<dbReference type="InterPro" id="IPR038250">
    <property type="entry name" value="TGT_C2_sf"/>
</dbReference>
<dbReference type="NCBIfam" id="TIGR00451">
    <property type="entry name" value="unchar_dom_2"/>
    <property type="match status" value="1"/>
</dbReference>
<dbReference type="PROSITE" id="PS50890">
    <property type="entry name" value="PUA"/>
    <property type="match status" value="1"/>
</dbReference>
<dbReference type="InterPro" id="IPR015947">
    <property type="entry name" value="PUA-like_sf"/>
</dbReference>
<dbReference type="Pfam" id="PF01472">
    <property type="entry name" value="PUA"/>
    <property type="match status" value="1"/>
</dbReference>
<gene>
    <name evidence="2" type="ORF">L6E24_11690</name>
</gene>
<reference evidence="2" key="1">
    <citation type="submission" date="2022-04" db="EMBL/GenBank/DDBJ databases">
        <title>Complete genome of Methanoplanus endosymbiosus DSM 3599.</title>
        <authorList>
            <person name="Chen S.-C."/>
            <person name="You Y.-T."/>
            <person name="Zhou Y.-Z."/>
            <person name="Lai M.-C."/>
        </authorList>
    </citation>
    <scope>NUCLEOTIDE SEQUENCE</scope>
    <source>
        <strain evidence="2">DSM 3599</strain>
    </source>
</reference>
<evidence type="ECO:0000259" key="1">
    <source>
        <dbReference type="SMART" id="SM00359"/>
    </source>
</evidence>
<dbReference type="CDD" id="cd21149">
    <property type="entry name" value="PUA_archaeosine_TGT"/>
    <property type="match status" value="1"/>
</dbReference>
<name>A0A9E7PKY2_9EURY</name>
<evidence type="ECO:0000313" key="2">
    <source>
        <dbReference type="EMBL" id="UUX92013.1"/>
    </source>
</evidence>
<dbReference type="InterPro" id="IPR029402">
    <property type="entry name" value="TGT_C2"/>
</dbReference>
<dbReference type="InterPro" id="IPR004521">
    <property type="entry name" value="Uncharacterised_CHP00451"/>
</dbReference>
<proteinExistence type="predicted"/>
<evidence type="ECO:0000313" key="3">
    <source>
        <dbReference type="Proteomes" id="UP001060368"/>
    </source>
</evidence>
<dbReference type="GO" id="GO:0003723">
    <property type="term" value="F:RNA binding"/>
    <property type="evidence" value="ECO:0007669"/>
    <property type="project" value="InterPro"/>
</dbReference>
<dbReference type="Gene3D" id="2.30.130.10">
    <property type="entry name" value="PUA domain"/>
    <property type="match status" value="1"/>
</dbReference>
<dbReference type="Pfam" id="PF14810">
    <property type="entry name" value="TGT_C2"/>
    <property type="match status" value="1"/>
</dbReference>
<accession>A0A9E7PKY2</accession>